<dbReference type="Pfam" id="PF07172">
    <property type="entry name" value="GRP"/>
    <property type="match status" value="1"/>
</dbReference>
<accession>A0A1D1XMY5</accession>
<feature type="chain" id="PRO_5008899593" evidence="1">
    <location>
        <begin position="26"/>
        <end position="108"/>
    </location>
</feature>
<sequence>MAPRALLVVFVLMAALLFISFEVAATEMAEDAPEEQTKDAVKDQNGGRCRYGCCGWHHGRCRKCCAHKSEVADAVVEGAEDAVSDQKHRCPHGCCKWHHGRCIRCCRN</sequence>
<evidence type="ECO:0000256" key="1">
    <source>
        <dbReference type="SAM" id="SignalP"/>
    </source>
</evidence>
<protein>
    <submittedName>
        <fullName evidence="2">CYC02 protein</fullName>
    </submittedName>
</protein>
<dbReference type="AlphaFoldDB" id="A0A1D1XMY5"/>
<dbReference type="InterPro" id="IPR010800">
    <property type="entry name" value="GRP"/>
</dbReference>
<dbReference type="EMBL" id="GDJX01024168">
    <property type="protein sequence ID" value="JAT43768.1"/>
    <property type="molecule type" value="Transcribed_RNA"/>
</dbReference>
<proteinExistence type="predicted"/>
<gene>
    <name evidence="2" type="primary">CYC02_1</name>
    <name evidence="2" type="ORF">g.28853</name>
</gene>
<feature type="signal peptide" evidence="1">
    <location>
        <begin position="1"/>
        <end position="25"/>
    </location>
</feature>
<reference evidence="2" key="1">
    <citation type="submission" date="2015-07" db="EMBL/GenBank/DDBJ databases">
        <title>Transcriptome Assembly of Anthurium amnicola.</title>
        <authorList>
            <person name="Suzuki J."/>
        </authorList>
    </citation>
    <scope>NUCLEOTIDE SEQUENCE</scope>
</reference>
<keyword evidence="1" id="KW-0732">Signal</keyword>
<name>A0A1D1XMY5_9ARAE</name>
<organism evidence="2">
    <name type="scientific">Anthurium amnicola</name>
    <dbReference type="NCBI Taxonomy" id="1678845"/>
    <lineage>
        <taxon>Eukaryota</taxon>
        <taxon>Viridiplantae</taxon>
        <taxon>Streptophyta</taxon>
        <taxon>Embryophyta</taxon>
        <taxon>Tracheophyta</taxon>
        <taxon>Spermatophyta</taxon>
        <taxon>Magnoliopsida</taxon>
        <taxon>Liliopsida</taxon>
        <taxon>Araceae</taxon>
        <taxon>Pothoideae</taxon>
        <taxon>Potheae</taxon>
        <taxon>Anthurium</taxon>
    </lineage>
</organism>
<evidence type="ECO:0000313" key="2">
    <source>
        <dbReference type="EMBL" id="JAT43768.1"/>
    </source>
</evidence>